<organism evidence="2 3">
    <name type="scientific">Phormidesmis priestleyi Ana</name>
    <dbReference type="NCBI Taxonomy" id="1666911"/>
    <lineage>
        <taxon>Bacteria</taxon>
        <taxon>Bacillati</taxon>
        <taxon>Cyanobacteriota</taxon>
        <taxon>Cyanophyceae</taxon>
        <taxon>Leptolyngbyales</taxon>
        <taxon>Leptolyngbyaceae</taxon>
        <taxon>Phormidesmis</taxon>
    </lineage>
</organism>
<dbReference type="AlphaFoldDB" id="A0A0P7ZWR8"/>
<name>A0A0P7ZWR8_9CYAN</name>
<dbReference type="EMBL" id="LJZR01000016">
    <property type="protein sequence ID" value="KPQ34832.1"/>
    <property type="molecule type" value="Genomic_DNA"/>
</dbReference>
<feature type="region of interest" description="Disordered" evidence="1">
    <location>
        <begin position="25"/>
        <end position="71"/>
    </location>
</feature>
<gene>
    <name evidence="2" type="ORF">HLUCCA11_12895</name>
</gene>
<sequence length="376" mass="41849">MNQKGTVSMLKMFRRLFSLFRRSKNRDDAGLPLPSLKPSTSDFPQPTDLKPKKPVSEPVPEIPSPREDSSFDLTVPARKPLHLGPPPQNPQIEKLKRVLNVLRAYVVNFGWPQESMELRAIVGAIVANLPTVEVANRDLERFIDQAIAASKSLDMESGLIDVTAQLLAEQVFVWLREQQTTVSNVVSAYLQQFAPDDETWEASKILGLVQTVVAVLNDGSLSRSGGRMLVQKVVEAFDLDQALSRWVAPEWVALAQQVASYVHQSELQMQVRSIAWAYIQQFQAILSPQLIDQILNNGPLNLSPAAVLSGNFTDFSQMLFYKFQLLEADPVVTKSHEAIALNVRQAILDFQARQETPINATKSVPTGDLEVSSPLR</sequence>
<evidence type="ECO:0000313" key="3">
    <source>
        <dbReference type="Proteomes" id="UP000050465"/>
    </source>
</evidence>
<evidence type="ECO:0000256" key="1">
    <source>
        <dbReference type="SAM" id="MobiDB-lite"/>
    </source>
</evidence>
<proteinExistence type="predicted"/>
<reference evidence="2 3" key="1">
    <citation type="submission" date="2015-09" db="EMBL/GenBank/DDBJ databases">
        <title>Identification and resolution of microdiversity through metagenomic sequencing of parallel consortia.</title>
        <authorList>
            <person name="Nelson W.C."/>
            <person name="Romine M.F."/>
            <person name="Lindemann S.R."/>
        </authorList>
    </citation>
    <scope>NUCLEOTIDE SEQUENCE [LARGE SCALE GENOMIC DNA]</scope>
    <source>
        <strain evidence="2">Ana</strain>
    </source>
</reference>
<comment type="caution">
    <text evidence="2">The sequence shown here is derived from an EMBL/GenBank/DDBJ whole genome shotgun (WGS) entry which is preliminary data.</text>
</comment>
<protein>
    <submittedName>
        <fullName evidence="2">Uncharacterized protein</fullName>
    </submittedName>
</protein>
<dbReference type="Proteomes" id="UP000050465">
    <property type="component" value="Unassembled WGS sequence"/>
</dbReference>
<accession>A0A0P7ZWR8</accession>
<evidence type="ECO:0000313" key="2">
    <source>
        <dbReference type="EMBL" id="KPQ34832.1"/>
    </source>
</evidence>